<reference evidence="2" key="1">
    <citation type="submission" date="2018-08" db="EMBL/GenBank/DDBJ databases">
        <title>Identification of Burkholderia cepacia strains that express a Burkholderia pseudomallei-like capsular polysaccharide.</title>
        <authorList>
            <person name="Burtnick M.N."/>
            <person name="Vongsouvath M."/>
            <person name="Newton P."/>
            <person name="Wuthiekanun V."/>
            <person name="Limmathurotsakul D."/>
            <person name="Brett P.J."/>
            <person name="Chantratita N."/>
            <person name="Dance D.A."/>
        </authorList>
    </citation>
    <scope>NUCLEOTIDE SEQUENCE</scope>
    <source>
        <strain evidence="2">SBXCC001</strain>
    </source>
</reference>
<evidence type="ECO:0000313" key="2">
    <source>
        <dbReference type="EMBL" id="MDW9251289.1"/>
    </source>
</evidence>
<evidence type="ECO:0000256" key="1">
    <source>
        <dbReference type="SAM" id="MobiDB-lite"/>
    </source>
</evidence>
<comment type="caution">
    <text evidence="2">The sequence shown here is derived from an EMBL/GenBank/DDBJ whole genome shotgun (WGS) entry which is preliminary data.</text>
</comment>
<feature type="compositionally biased region" description="Basic residues" evidence="1">
    <location>
        <begin position="208"/>
        <end position="220"/>
    </location>
</feature>
<evidence type="ECO:0000313" key="3">
    <source>
        <dbReference type="Proteomes" id="UP001272137"/>
    </source>
</evidence>
<feature type="region of interest" description="Disordered" evidence="1">
    <location>
        <begin position="184"/>
        <end position="220"/>
    </location>
</feature>
<dbReference type="EMBL" id="QXCT01000001">
    <property type="protein sequence ID" value="MDW9251289.1"/>
    <property type="molecule type" value="Genomic_DNA"/>
</dbReference>
<gene>
    <name evidence="2" type="ORF">C7S16_7169</name>
</gene>
<proteinExistence type="predicted"/>
<accession>A0AAW9CU58</accession>
<feature type="region of interest" description="Disordered" evidence="1">
    <location>
        <begin position="85"/>
        <end position="143"/>
    </location>
</feature>
<name>A0AAW9CU58_BURTH</name>
<protein>
    <submittedName>
        <fullName evidence="2">Uncharacterized protein</fullName>
    </submittedName>
</protein>
<dbReference type="AlphaFoldDB" id="A0AAW9CU58"/>
<sequence length="220" mass="24209">MRVRQARATTGAGTRAAHRSRRRASGLTRGAGLCVAVFARHQRMTRARDAHALGAWRLALGAWRLALGAWRLALGAWRLARAAPEPTRRRGAQGGAASQVRHAHAIGGPIARRGLGRRAHDARLRRRRPRATRRVQAAAPLPRAGDRRWPGYCSTHDVIGNGAGGASQDYFRTARQRTVHLDNGVPRVRPPRRPDAQDAVLFGEAHSPRTRRAHGRGIRR</sequence>
<feature type="compositionally biased region" description="Low complexity" evidence="1">
    <location>
        <begin position="1"/>
        <end position="15"/>
    </location>
</feature>
<organism evidence="2 3">
    <name type="scientific">Burkholderia thailandensis</name>
    <dbReference type="NCBI Taxonomy" id="57975"/>
    <lineage>
        <taxon>Bacteria</taxon>
        <taxon>Pseudomonadati</taxon>
        <taxon>Pseudomonadota</taxon>
        <taxon>Betaproteobacteria</taxon>
        <taxon>Burkholderiales</taxon>
        <taxon>Burkholderiaceae</taxon>
        <taxon>Burkholderia</taxon>
        <taxon>pseudomallei group</taxon>
    </lineage>
</organism>
<feature type="compositionally biased region" description="Basic residues" evidence="1">
    <location>
        <begin position="123"/>
        <end position="133"/>
    </location>
</feature>
<dbReference type="Proteomes" id="UP001272137">
    <property type="component" value="Unassembled WGS sequence"/>
</dbReference>
<feature type="region of interest" description="Disordered" evidence="1">
    <location>
        <begin position="1"/>
        <end position="25"/>
    </location>
</feature>